<dbReference type="SUPFAM" id="SSF81606">
    <property type="entry name" value="PP2C-like"/>
    <property type="match status" value="1"/>
</dbReference>
<gene>
    <name evidence="4" type="ORF">FHX36_002918</name>
</gene>
<dbReference type="PANTHER" id="PTHR43156">
    <property type="entry name" value="STAGE II SPORULATION PROTEIN E-RELATED"/>
    <property type="match status" value="1"/>
</dbReference>
<dbReference type="Pfam" id="PF07228">
    <property type="entry name" value="SpoIIE"/>
    <property type="match status" value="1"/>
</dbReference>
<keyword evidence="2" id="KW-0472">Membrane</keyword>
<feature type="transmembrane region" description="Helical" evidence="2">
    <location>
        <begin position="53"/>
        <end position="70"/>
    </location>
</feature>
<keyword evidence="1" id="KW-0378">Hydrolase</keyword>
<dbReference type="AlphaFoldDB" id="A0A839YBQ0"/>
<sequence>MSRSRRLQRVMPAAVLAAIVLADLLVGRGQSVIGLLTMPPLLAATALGRRATIGYGLLGFTAAVLIGLYDDQYSDARVTAQTIRLLGITVATALAVAACTLRLRRETRLAELRAEAAATEAVLATAESLQLSLLGDPPQVAPLESTVRYLPASRHAQVGGDWYDAFTLPEGTTMLVIGDVAGHDAPAAATMAQVRGMLRAIAQATGGSPATVLDTLDQVLTDLGLHTLVTVVVAAVDRDADGAVLRWSNAGHPPPLLARAGGGVELLARTPERVLGVAPGAHRTDHELPLLPGDTLLLYTDGLVERRGAPLDDGFAWLAGAWEATGGEPLDRRCDELLAELGGRVDDDVALLAVRLPTAVPAQPGAR</sequence>
<evidence type="ECO:0000259" key="3">
    <source>
        <dbReference type="SMART" id="SM00331"/>
    </source>
</evidence>
<dbReference type="Gene3D" id="3.60.40.10">
    <property type="entry name" value="PPM-type phosphatase domain"/>
    <property type="match status" value="1"/>
</dbReference>
<evidence type="ECO:0000313" key="4">
    <source>
        <dbReference type="EMBL" id="MBB3677183.1"/>
    </source>
</evidence>
<dbReference type="GO" id="GO:0016791">
    <property type="term" value="F:phosphatase activity"/>
    <property type="evidence" value="ECO:0007669"/>
    <property type="project" value="TreeGrafter"/>
</dbReference>
<keyword evidence="2" id="KW-0812">Transmembrane</keyword>
<dbReference type="EMBL" id="JACIBU010000001">
    <property type="protein sequence ID" value="MBB3677183.1"/>
    <property type="molecule type" value="Genomic_DNA"/>
</dbReference>
<proteinExistence type="predicted"/>
<organism evidence="4 5">
    <name type="scientific">Modestobacter versicolor</name>
    <dbReference type="NCBI Taxonomy" id="429133"/>
    <lineage>
        <taxon>Bacteria</taxon>
        <taxon>Bacillati</taxon>
        <taxon>Actinomycetota</taxon>
        <taxon>Actinomycetes</taxon>
        <taxon>Geodermatophilales</taxon>
        <taxon>Geodermatophilaceae</taxon>
        <taxon>Modestobacter</taxon>
    </lineage>
</organism>
<dbReference type="InterPro" id="IPR001932">
    <property type="entry name" value="PPM-type_phosphatase-like_dom"/>
</dbReference>
<dbReference type="InterPro" id="IPR036457">
    <property type="entry name" value="PPM-type-like_dom_sf"/>
</dbReference>
<dbReference type="PANTHER" id="PTHR43156:SF2">
    <property type="entry name" value="STAGE II SPORULATION PROTEIN E"/>
    <property type="match status" value="1"/>
</dbReference>
<dbReference type="RefSeq" id="WP_258372866.1">
    <property type="nucleotide sequence ID" value="NZ_JACIBU010000001.1"/>
</dbReference>
<protein>
    <submittedName>
        <fullName evidence="4">Serine phosphatase RsbU (Regulator of sigma subunit)</fullName>
    </submittedName>
</protein>
<keyword evidence="2" id="KW-1133">Transmembrane helix</keyword>
<accession>A0A839YBQ0</accession>
<dbReference type="SMART" id="SM00331">
    <property type="entry name" value="PP2C_SIG"/>
    <property type="match status" value="1"/>
</dbReference>
<reference evidence="4 5" key="1">
    <citation type="submission" date="2020-08" db="EMBL/GenBank/DDBJ databases">
        <title>Sequencing the genomes of 1000 actinobacteria strains.</title>
        <authorList>
            <person name="Klenk H.-P."/>
        </authorList>
    </citation>
    <scope>NUCLEOTIDE SEQUENCE [LARGE SCALE GENOMIC DNA]</scope>
    <source>
        <strain evidence="4 5">DSM 16678</strain>
    </source>
</reference>
<evidence type="ECO:0000313" key="5">
    <source>
        <dbReference type="Proteomes" id="UP000580718"/>
    </source>
</evidence>
<evidence type="ECO:0000256" key="1">
    <source>
        <dbReference type="ARBA" id="ARBA00022801"/>
    </source>
</evidence>
<comment type="caution">
    <text evidence="4">The sequence shown here is derived from an EMBL/GenBank/DDBJ whole genome shotgun (WGS) entry which is preliminary data.</text>
</comment>
<name>A0A839YBQ0_9ACTN</name>
<feature type="domain" description="PPM-type phosphatase" evidence="3">
    <location>
        <begin position="143"/>
        <end position="356"/>
    </location>
</feature>
<dbReference type="Proteomes" id="UP000580718">
    <property type="component" value="Unassembled WGS sequence"/>
</dbReference>
<feature type="transmembrane region" description="Helical" evidence="2">
    <location>
        <begin position="82"/>
        <end position="103"/>
    </location>
</feature>
<dbReference type="InterPro" id="IPR052016">
    <property type="entry name" value="Bact_Sigma-Reg"/>
</dbReference>
<evidence type="ECO:0000256" key="2">
    <source>
        <dbReference type="SAM" id="Phobius"/>
    </source>
</evidence>